<sequence>MRVAYVCADPGVPVFGTKGSSVHVQEIVRAWHRAGADVTVYCTRAGTDRPADLAGLPVVEIPPHRADRAGPVCGTGPASGEERERAIEEAAAALAEAVVRDGCDVIYERYSLFSAALAMAAGALRVPGVLEVNAPLIEEQQQYRQLFDRRLAEAVLHRNALAADTVAAVSEPVVRWVKQRVPEARTVLAPNGVNTERIRPRPRGRRHPRQLTVGFVGSLKPWHGVPALLTAVALANAEAGTDGRWTVKIIGDGPGRQDLERAAAGLGVEAEFTGAVPPDAVPGLLHKCDAAAAPYPQPVPDRDDYFSPLKVYEYLAAGMPIVATAVGQIPSILEDGRTGLLVAPGDPAAFAAALNRLAADAALRERLGTQARAAAVEHHSWDGVLALITESLAIRREVAWP</sequence>
<dbReference type="GO" id="GO:0016757">
    <property type="term" value="F:glycosyltransferase activity"/>
    <property type="evidence" value="ECO:0007669"/>
    <property type="project" value="UniProtKB-KW"/>
</dbReference>
<organism evidence="5">
    <name type="scientific">Arthrobacter sp. K5</name>
    <dbReference type="NCBI Taxonomy" id="2839623"/>
    <lineage>
        <taxon>Bacteria</taxon>
        <taxon>Bacillati</taxon>
        <taxon>Actinomycetota</taxon>
        <taxon>Actinomycetes</taxon>
        <taxon>Micrococcales</taxon>
        <taxon>Micrococcaceae</taxon>
        <taxon>Arthrobacter</taxon>
    </lineage>
</organism>
<dbReference type="AlphaFoldDB" id="A0AAU8EWW1"/>
<dbReference type="InterPro" id="IPR050194">
    <property type="entry name" value="Glycosyltransferase_grp1"/>
</dbReference>
<dbReference type="InterPro" id="IPR028098">
    <property type="entry name" value="Glyco_trans_4-like_N"/>
</dbReference>
<dbReference type="SUPFAM" id="SSF53756">
    <property type="entry name" value="UDP-Glycosyltransferase/glycogen phosphorylase"/>
    <property type="match status" value="1"/>
</dbReference>
<keyword evidence="2 5" id="KW-0328">Glycosyltransferase</keyword>
<dbReference type="Gene3D" id="3.40.50.2000">
    <property type="entry name" value="Glycogen Phosphorylase B"/>
    <property type="match status" value="2"/>
</dbReference>
<dbReference type="GO" id="GO:1901137">
    <property type="term" value="P:carbohydrate derivative biosynthetic process"/>
    <property type="evidence" value="ECO:0007669"/>
    <property type="project" value="UniProtKB-ARBA"/>
</dbReference>
<evidence type="ECO:0000256" key="1">
    <source>
        <dbReference type="ARBA" id="ARBA00021292"/>
    </source>
</evidence>
<evidence type="ECO:0000313" key="5">
    <source>
        <dbReference type="EMBL" id="XCH13481.1"/>
    </source>
</evidence>
<gene>
    <name evidence="5" type="ORF">ABRP34_11045</name>
</gene>
<evidence type="ECO:0000256" key="3">
    <source>
        <dbReference type="ARBA" id="ARBA00022679"/>
    </source>
</evidence>
<proteinExistence type="predicted"/>
<accession>A0AAU8EWW1</accession>
<feature type="domain" description="Glycosyltransferase subfamily 4-like N-terminal" evidence="4">
    <location>
        <begin position="19"/>
        <end position="197"/>
    </location>
</feature>
<dbReference type="CDD" id="cd03801">
    <property type="entry name" value="GT4_PimA-like"/>
    <property type="match status" value="1"/>
</dbReference>
<dbReference type="PANTHER" id="PTHR45947">
    <property type="entry name" value="SULFOQUINOVOSYL TRANSFERASE SQD2"/>
    <property type="match status" value="1"/>
</dbReference>
<evidence type="ECO:0000256" key="2">
    <source>
        <dbReference type="ARBA" id="ARBA00022676"/>
    </source>
</evidence>
<name>A0AAU8EWW1_9MICC</name>
<protein>
    <recommendedName>
        <fullName evidence="1">D-inositol 3-phosphate glycosyltransferase</fullName>
    </recommendedName>
</protein>
<reference evidence="5" key="1">
    <citation type="submission" date="2024-06" db="EMBL/GenBank/DDBJ databases">
        <title>Biodegradation of dimethachlon by Arthrobacter sp. K5: mechanistic insights and ecological implications.</title>
        <authorList>
            <person name="Hu S."/>
            <person name="Lu P."/>
        </authorList>
    </citation>
    <scope>NUCLEOTIDE SEQUENCE</scope>
    <source>
        <strain evidence="5">K5</strain>
    </source>
</reference>
<keyword evidence="3 5" id="KW-0808">Transferase</keyword>
<dbReference type="PANTHER" id="PTHR45947:SF3">
    <property type="entry name" value="SULFOQUINOVOSYL TRANSFERASE SQD2"/>
    <property type="match status" value="1"/>
</dbReference>
<dbReference type="EMBL" id="CP159279">
    <property type="protein sequence ID" value="XCH13481.1"/>
    <property type="molecule type" value="Genomic_DNA"/>
</dbReference>
<evidence type="ECO:0000259" key="4">
    <source>
        <dbReference type="Pfam" id="PF13439"/>
    </source>
</evidence>
<dbReference type="RefSeq" id="WP_353713259.1">
    <property type="nucleotide sequence ID" value="NZ_CP159279.1"/>
</dbReference>
<dbReference type="Pfam" id="PF13692">
    <property type="entry name" value="Glyco_trans_1_4"/>
    <property type="match status" value="1"/>
</dbReference>
<dbReference type="Pfam" id="PF13439">
    <property type="entry name" value="Glyco_transf_4"/>
    <property type="match status" value="1"/>
</dbReference>